<dbReference type="RefSeq" id="WP_229112349.1">
    <property type="nucleotide sequence ID" value="NZ_CP064787.1"/>
</dbReference>
<dbReference type="Gene3D" id="3.40.50.1010">
    <property type="entry name" value="5'-nuclease"/>
    <property type="match status" value="1"/>
</dbReference>
<proteinExistence type="predicted"/>
<sequence>MHLARVAPTDSFCQRLAAVRQLKPPIAIEATRLRDELVDDGNRLSTTDMLIAATARSTGDELVVADADFRTAPLEDVMAVTNRRE</sequence>
<dbReference type="InterPro" id="IPR002716">
    <property type="entry name" value="PIN_dom"/>
</dbReference>
<reference evidence="2" key="1">
    <citation type="submission" date="2020-11" db="EMBL/GenBank/DDBJ databases">
        <title>Carbohydrate-dependent, anaerobic sulfur respiration: A novel catabolism in halophilic archaea.</title>
        <authorList>
            <person name="Sorokin D.Y."/>
            <person name="Messina E."/>
            <person name="Smedile F."/>
            <person name="La Cono V."/>
            <person name="Hallsworth J.E."/>
            <person name="Yakimov M.M."/>
        </authorList>
    </citation>
    <scope>NUCLEOTIDE SEQUENCE</scope>
    <source>
        <strain evidence="2">HSR12-1</strain>
    </source>
</reference>
<evidence type="ECO:0000313" key="2">
    <source>
        <dbReference type="EMBL" id="QSG06002.1"/>
    </source>
</evidence>
<dbReference type="Pfam" id="PF01850">
    <property type="entry name" value="PIN"/>
    <property type="match status" value="1"/>
</dbReference>
<feature type="domain" description="PIN" evidence="1">
    <location>
        <begin position="22"/>
        <end position="71"/>
    </location>
</feature>
<protein>
    <submittedName>
        <fullName evidence="2">PIN domain containing protein</fullName>
    </submittedName>
</protein>
<dbReference type="EMBL" id="CP064787">
    <property type="protein sequence ID" value="QSG06002.1"/>
    <property type="molecule type" value="Genomic_DNA"/>
</dbReference>
<dbReference type="AlphaFoldDB" id="A0A897MZB9"/>
<dbReference type="GeneID" id="68855256"/>
<evidence type="ECO:0000259" key="1">
    <source>
        <dbReference type="Pfam" id="PF01850"/>
    </source>
</evidence>
<gene>
    <name evidence="2" type="primary">vapC2</name>
    <name evidence="2" type="ORF">HSR121_1665</name>
</gene>
<organism evidence="2 3">
    <name type="scientific">Halapricum desulfuricans</name>
    <dbReference type="NCBI Taxonomy" id="2841257"/>
    <lineage>
        <taxon>Archaea</taxon>
        <taxon>Methanobacteriati</taxon>
        <taxon>Methanobacteriota</taxon>
        <taxon>Stenosarchaea group</taxon>
        <taxon>Halobacteria</taxon>
        <taxon>Halobacteriales</taxon>
        <taxon>Haloarculaceae</taxon>
        <taxon>Halapricum</taxon>
    </lineage>
</organism>
<evidence type="ECO:0000313" key="3">
    <source>
        <dbReference type="Proteomes" id="UP000663525"/>
    </source>
</evidence>
<accession>A0A897MZB9</accession>
<dbReference type="SUPFAM" id="SSF88723">
    <property type="entry name" value="PIN domain-like"/>
    <property type="match status" value="1"/>
</dbReference>
<dbReference type="InterPro" id="IPR029060">
    <property type="entry name" value="PIN-like_dom_sf"/>
</dbReference>
<dbReference type="Proteomes" id="UP000663525">
    <property type="component" value="Chromosome"/>
</dbReference>
<name>A0A897MZB9_9EURY</name>